<dbReference type="PANTHER" id="PTHR30157">
    <property type="entry name" value="FERRIC REDUCTASE, NADPH-DEPENDENT"/>
    <property type="match status" value="1"/>
</dbReference>
<evidence type="ECO:0000259" key="1">
    <source>
        <dbReference type="PROSITE" id="PS51384"/>
    </source>
</evidence>
<evidence type="ECO:0000313" key="2">
    <source>
        <dbReference type="EMBL" id="GHI48352.1"/>
    </source>
</evidence>
<accession>A0A0X3WHE5</accession>
<reference evidence="3 4" key="1">
    <citation type="submission" date="2017-12" db="EMBL/GenBank/DDBJ databases">
        <title>Population genomics insights into the ecological differentiation and adaptive evolution in streptomycetes.</title>
        <authorList>
            <person name="Li Y."/>
            <person name="Huang Y."/>
        </authorList>
    </citation>
    <scope>NUCLEOTIDE SEQUENCE [LARGE SCALE GENOMIC DNA]</scope>
    <source>
        <strain evidence="3 4">NBRC 100770</strain>
    </source>
</reference>
<organism evidence="3 4">
    <name type="scientific">Streptomyces albidoflavus</name>
    <dbReference type="NCBI Taxonomy" id="1886"/>
    <lineage>
        <taxon>Bacteria</taxon>
        <taxon>Bacillati</taxon>
        <taxon>Actinomycetota</taxon>
        <taxon>Actinomycetes</taxon>
        <taxon>Kitasatosporales</taxon>
        <taxon>Streptomycetaceae</taxon>
        <taxon>Streptomyces</taxon>
        <taxon>Streptomyces albidoflavus group</taxon>
    </lineage>
</organism>
<dbReference type="Gene3D" id="3.40.50.80">
    <property type="entry name" value="Nucleotide-binding domain of ferredoxin-NADP reductase (FNR) module"/>
    <property type="match status" value="1"/>
</dbReference>
<proteinExistence type="predicted"/>
<dbReference type="EMBL" id="PKLL01000025">
    <property type="protein sequence ID" value="RZE18741.1"/>
    <property type="molecule type" value="Genomic_DNA"/>
</dbReference>
<feature type="domain" description="FAD-binding FR-type" evidence="1">
    <location>
        <begin position="13"/>
        <end position="145"/>
    </location>
</feature>
<reference evidence="2" key="2">
    <citation type="submission" date="2022-09" db="EMBL/GenBank/DDBJ databases">
        <title>Whole genome shotgun sequence of Streptomyces albidoflavus NBRC 12854.</title>
        <authorList>
            <person name="Komaki H."/>
            <person name="Tamura T."/>
        </authorList>
    </citation>
    <scope>NUCLEOTIDE SEQUENCE</scope>
    <source>
        <strain evidence="2">NBRC 12854</strain>
    </source>
</reference>
<dbReference type="Pfam" id="PF08021">
    <property type="entry name" value="FAD_binding_9"/>
    <property type="match status" value="1"/>
</dbReference>
<name>A0A126Y7A6_9ACTN</name>
<dbReference type="GeneID" id="97269991"/>
<dbReference type="Proteomes" id="UP001051844">
    <property type="component" value="Unassembled WGS sequence"/>
</dbReference>
<dbReference type="PROSITE" id="PS51384">
    <property type="entry name" value="FAD_FR"/>
    <property type="match status" value="1"/>
</dbReference>
<dbReference type="PANTHER" id="PTHR30157:SF0">
    <property type="entry name" value="NADPH-DEPENDENT FERRIC-CHELATE REDUCTASE"/>
    <property type="match status" value="1"/>
</dbReference>
<dbReference type="InterPro" id="IPR007037">
    <property type="entry name" value="SIP_rossman_dom"/>
</dbReference>
<dbReference type="InterPro" id="IPR039374">
    <property type="entry name" value="SIP_fam"/>
</dbReference>
<dbReference type="InterPro" id="IPR039261">
    <property type="entry name" value="FNR_nucleotide-bd"/>
</dbReference>
<dbReference type="RefSeq" id="WP_008407734.1">
    <property type="nucleotide sequence ID" value="NZ_BNDZ01000005.1"/>
</dbReference>
<dbReference type="SUPFAM" id="SSF63380">
    <property type="entry name" value="Riboflavin synthase domain-like"/>
    <property type="match status" value="1"/>
</dbReference>
<dbReference type="AlphaFoldDB" id="A0A126Y7A6"/>
<dbReference type="CDD" id="cd06193">
    <property type="entry name" value="siderophore_interacting"/>
    <property type="match status" value="1"/>
</dbReference>
<dbReference type="InterPro" id="IPR013113">
    <property type="entry name" value="SIP_FAD-bd"/>
</dbReference>
<dbReference type="GO" id="GO:0016491">
    <property type="term" value="F:oxidoreductase activity"/>
    <property type="evidence" value="ECO:0007669"/>
    <property type="project" value="InterPro"/>
</dbReference>
<protein>
    <submittedName>
        <fullName evidence="3">Siderophore-interacting protein</fullName>
    </submittedName>
</protein>
<evidence type="ECO:0000313" key="4">
    <source>
        <dbReference type="Proteomes" id="UP000292693"/>
    </source>
</evidence>
<evidence type="ECO:0000313" key="3">
    <source>
        <dbReference type="EMBL" id="RZE18741.1"/>
    </source>
</evidence>
<comment type="caution">
    <text evidence="3">The sequence shown here is derived from an EMBL/GenBank/DDBJ whole genome shotgun (WGS) entry which is preliminary data.</text>
</comment>
<dbReference type="EMBL" id="BNDZ01000005">
    <property type="protein sequence ID" value="GHI48352.1"/>
    <property type="molecule type" value="Genomic_DNA"/>
</dbReference>
<dbReference type="InterPro" id="IPR017927">
    <property type="entry name" value="FAD-bd_FR_type"/>
</dbReference>
<accession>A0A126Y7A6</accession>
<dbReference type="Gene3D" id="2.40.30.10">
    <property type="entry name" value="Translation factors"/>
    <property type="match status" value="1"/>
</dbReference>
<dbReference type="Pfam" id="PF04954">
    <property type="entry name" value="SIP"/>
    <property type="match status" value="1"/>
</dbReference>
<gene>
    <name evidence="3" type="ORF">C0Q92_21835</name>
    <name evidence="2" type="ORF">ScoT_45260</name>
</gene>
<dbReference type="InterPro" id="IPR017938">
    <property type="entry name" value="Riboflavin_synthase-like_b-brl"/>
</dbReference>
<sequence length="288" mass="31752">MTTTPTAPARTPFRFFDVEVRGSRRLSPSLVRLTFGGEELALFESGGRDQSCSLFLPHPGQRVPRVPVEAGENWWAAYRAMPEEERAVMRSYTVRAQRRADDGTTEFDVDFALHGDTGPACRWAARALPGDRVVVLGPAVTENVSVRFRPPASAAWALMWADLTSLPATEAILEWLPAGFPVRLWIEVPHAADRRELATAADAEITWLVADEGAPSAAEAVRAAELPAGEPYAWIAGEAGRMRTLRRHLVGERGFDRRAVTFVGYWREGASEEQLRAESLATGKRRTA</sequence>
<dbReference type="Proteomes" id="UP000292693">
    <property type="component" value="Unassembled WGS sequence"/>
</dbReference>